<reference evidence="9" key="1">
    <citation type="submission" date="2021-06" db="EMBL/GenBank/DDBJ databases">
        <authorList>
            <consortium name="DOE Joint Genome Institute"/>
            <person name="Mondo S.J."/>
            <person name="Amses K.R."/>
            <person name="Simmons D.R."/>
            <person name="Longcore J.E."/>
            <person name="Seto K."/>
            <person name="Alves G.H."/>
            <person name="Bonds A.E."/>
            <person name="Quandt C.A."/>
            <person name="Davis W.J."/>
            <person name="Chang Y."/>
            <person name="Letcher P.M."/>
            <person name="Powell M.J."/>
            <person name="Kuo A."/>
            <person name="Labutti K."/>
            <person name="Pangilinan J."/>
            <person name="Andreopoulos W."/>
            <person name="Tritt A."/>
            <person name="Riley R."/>
            <person name="Hundley H."/>
            <person name="Johnson J."/>
            <person name="Lipzen A."/>
            <person name="Barry K."/>
            <person name="Berbee M.L."/>
            <person name="Buchler N.E."/>
            <person name="Grigoriev I.V."/>
            <person name="Spatafora J.W."/>
            <person name="Stajich J.E."/>
            <person name="James T.Y."/>
        </authorList>
    </citation>
    <scope>NUCLEOTIDE SEQUENCE</scope>
    <source>
        <strain evidence="9">AG</strain>
    </source>
</reference>
<accession>A0AAD5H8F0</accession>
<comment type="caution">
    <text evidence="9">The sequence shown here is derived from an EMBL/GenBank/DDBJ whole genome shotgun (WGS) entry which is preliminary data.</text>
</comment>
<dbReference type="EC" id="3.6.4.13" evidence="1"/>
<feature type="domain" description="Helicase C-terminal" evidence="8">
    <location>
        <begin position="88"/>
        <end position="263"/>
    </location>
</feature>
<dbReference type="FunFam" id="3.40.50.300:FF:000007">
    <property type="entry name" value="Pre-mRNA-splicing factor ATP-dependent RNA helicase"/>
    <property type="match status" value="1"/>
</dbReference>
<dbReference type="GO" id="GO:0071013">
    <property type="term" value="C:catalytic step 2 spliceosome"/>
    <property type="evidence" value="ECO:0007669"/>
    <property type="project" value="TreeGrafter"/>
</dbReference>
<keyword evidence="4" id="KW-0378">Hydrolase</keyword>
<gene>
    <name evidence="9" type="ORF">K450DRAFT_266870</name>
</gene>
<keyword evidence="5" id="KW-0067">ATP-binding</keyword>
<dbReference type="GO" id="GO:0003723">
    <property type="term" value="F:RNA binding"/>
    <property type="evidence" value="ECO:0007669"/>
    <property type="project" value="TreeGrafter"/>
</dbReference>
<evidence type="ECO:0000256" key="7">
    <source>
        <dbReference type="ARBA" id="ARBA00047984"/>
    </source>
</evidence>
<dbReference type="SMART" id="SM00490">
    <property type="entry name" value="HELICc"/>
    <property type="match status" value="1"/>
</dbReference>
<dbReference type="EMBL" id="MU620970">
    <property type="protein sequence ID" value="KAI8575760.1"/>
    <property type="molecule type" value="Genomic_DNA"/>
</dbReference>
<evidence type="ECO:0000256" key="2">
    <source>
        <dbReference type="ARBA" id="ARBA00022664"/>
    </source>
</evidence>
<evidence type="ECO:0000259" key="8">
    <source>
        <dbReference type="PROSITE" id="PS51194"/>
    </source>
</evidence>
<dbReference type="GO" id="GO:0016787">
    <property type="term" value="F:hydrolase activity"/>
    <property type="evidence" value="ECO:0007669"/>
    <property type="project" value="UniProtKB-KW"/>
</dbReference>
<keyword evidence="2" id="KW-0507">mRNA processing</keyword>
<dbReference type="Pfam" id="PF00271">
    <property type="entry name" value="Helicase_C"/>
    <property type="match status" value="1"/>
</dbReference>
<dbReference type="InterPro" id="IPR001650">
    <property type="entry name" value="Helicase_C-like"/>
</dbReference>
<dbReference type="GO" id="GO:0003724">
    <property type="term" value="F:RNA helicase activity"/>
    <property type="evidence" value="ECO:0007669"/>
    <property type="project" value="UniProtKB-EC"/>
</dbReference>
<organism evidence="9 10">
    <name type="scientific">Umbelopsis ramanniana AG</name>
    <dbReference type="NCBI Taxonomy" id="1314678"/>
    <lineage>
        <taxon>Eukaryota</taxon>
        <taxon>Fungi</taxon>
        <taxon>Fungi incertae sedis</taxon>
        <taxon>Mucoromycota</taxon>
        <taxon>Mucoromycotina</taxon>
        <taxon>Umbelopsidomycetes</taxon>
        <taxon>Umbelopsidales</taxon>
        <taxon>Umbelopsidaceae</taxon>
        <taxon>Umbelopsis</taxon>
    </lineage>
</organism>
<dbReference type="Gene3D" id="3.40.50.300">
    <property type="entry name" value="P-loop containing nucleotide triphosphate hydrolases"/>
    <property type="match status" value="2"/>
</dbReference>
<dbReference type="InterPro" id="IPR027417">
    <property type="entry name" value="P-loop_NTPase"/>
</dbReference>
<dbReference type="GO" id="GO:0008380">
    <property type="term" value="P:RNA splicing"/>
    <property type="evidence" value="ECO:0007669"/>
    <property type="project" value="UniProtKB-KW"/>
</dbReference>
<dbReference type="Pfam" id="PF21010">
    <property type="entry name" value="HA2_C"/>
    <property type="match status" value="1"/>
</dbReference>
<dbReference type="GO" id="GO:0006397">
    <property type="term" value="P:mRNA processing"/>
    <property type="evidence" value="ECO:0007669"/>
    <property type="project" value="UniProtKB-KW"/>
</dbReference>
<dbReference type="PROSITE" id="PS51194">
    <property type="entry name" value="HELICASE_CTER"/>
    <property type="match status" value="1"/>
</dbReference>
<dbReference type="InterPro" id="IPR048333">
    <property type="entry name" value="HA2_WH"/>
</dbReference>
<dbReference type="PANTHER" id="PTHR18934:SF136">
    <property type="entry name" value="ATP-DEPENDENT RNA HELICASE DHX35-RELATED"/>
    <property type="match status" value="1"/>
</dbReference>
<dbReference type="GeneID" id="75918158"/>
<reference evidence="9" key="2">
    <citation type="journal article" date="2022" name="Proc. Natl. Acad. Sci. U.S.A.">
        <title>Diploid-dominant life cycles characterize the early evolution of Fungi.</title>
        <authorList>
            <person name="Amses K.R."/>
            <person name="Simmons D.R."/>
            <person name="Longcore J.E."/>
            <person name="Mondo S.J."/>
            <person name="Seto K."/>
            <person name="Jeronimo G.H."/>
            <person name="Bonds A.E."/>
            <person name="Quandt C.A."/>
            <person name="Davis W.J."/>
            <person name="Chang Y."/>
            <person name="Federici B.A."/>
            <person name="Kuo A."/>
            <person name="LaButti K."/>
            <person name="Pangilinan J."/>
            <person name="Andreopoulos W."/>
            <person name="Tritt A."/>
            <person name="Riley R."/>
            <person name="Hundley H."/>
            <person name="Johnson J."/>
            <person name="Lipzen A."/>
            <person name="Barry K."/>
            <person name="Lang B.F."/>
            <person name="Cuomo C.A."/>
            <person name="Buchler N.E."/>
            <person name="Grigoriev I.V."/>
            <person name="Spatafora J.W."/>
            <person name="Stajich J.E."/>
            <person name="James T.Y."/>
        </authorList>
    </citation>
    <scope>NUCLEOTIDE SEQUENCE</scope>
    <source>
        <strain evidence="9">AG</strain>
    </source>
</reference>
<evidence type="ECO:0000256" key="6">
    <source>
        <dbReference type="ARBA" id="ARBA00023187"/>
    </source>
</evidence>
<dbReference type="CDD" id="cd18791">
    <property type="entry name" value="SF2_C_RHA"/>
    <property type="match status" value="1"/>
</dbReference>
<dbReference type="Proteomes" id="UP001206595">
    <property type="component" value="Unassembled WGS sequence"/>
</dbReference>
<dbReference type="Pfam" id="PF07717">
    <property type="entry name" value="OB_NTP_bind"/>
    <property type="match status" value="1"/>
</dbReference>
<sequence length="530" mass="59800">MIDEAHERSLYTDILLGVLKKIQKKRSDLKLIISSATLDAEEFQDFFNVNTSKDKSKDTCSIISLEGRMYPVDILYTIEPVNDYVEKTIQTVFDIHTKEPEGDVLVFMTGREEIDKVVNEISERATTLPHNALGIIPLPIYAGLSTEEQARIFEPTQEGFRKVIVATNIAEASITIDGVVYVIDCGFVKLRAYNPKTGMESLTVAPISKASAKQRAGRAGRVKPGKTFRLYTEQSFMELRDSSVPEIQRSNLAPVILQLKALGIDNVLRFNFLTPPPVEMMIRSLELLYSLNALDNVGRLTIPLGVQLAEFPVDPLLGKVLLASAEFHCSEEILSIAAMLTVQPNRVPKDVLTDERRKFWVEEGDHMSLLNIYNAFTTRGKLSGKWCHEHYFNFKTLSRAVSIRGQLKKYLARFNIPLESCLQRHGTTATGRIEATRQIRRCITSGYFSQAAKADIDGSGRFRTIRDNVVLNVHPSSVLFSRNAKYVVFHEVVETNQAYMRDVTVIEPEWLSELAPHFYEYKNIGVDNKG</sequence>
<keyword evidence="6" id="KW-0508">mRNA splicing</keyword>
<dbReference type="InterPro" id="IPR007502">
    <property type="entry name" value="Helicase-assoc_dom"/>
</dbReference>
<dbReference type="GO" id="GO:0005524">
    <property type="term" value="F:ATP binding"/>
    <property type="evidence" value="ECO:0007669"/>
    <property type="project" value="UniProtKB-KW"/>
</dbReference>
<protein>
    <recommendedName>
        <fullName evidence="1">RNA helicase</fullName>
        <ecNumber evidence="1">3.6.4.13</ecNumber>
    </recommendedName>
</protein>
<keyword evidence="10" id="KW-1185">Reference proteome</keyword>
<dbReference type="SUPFAM" id="SSF52540">
    <property type="entry name" value="P-loop containing nucleoside triphosphate hydrolases"/>
    <property type="match status" value="1"/>
</dbReference>
<evidence type="ECO:0000256" key="4">
    <source>
        <dbReference type="ARBA" id="ARBA00022801"/>
    </source>
</evidence>
<dbReference type="RefSeq" id="XP_051440764.1">
    <property type="nucleotide sequence ID" value="XM_051592816.1"/>
</dbReference>
<dbReference type="InterPro" id="IPR011709">
    <property type="entry name" value="DEAD-box_helicase_OB_fold"/>
</dbReference>
<dbReference type="SMART" id="SM00847">
    <property type="entry name" value="HA2"/>
    <property type="match status" value="1"/>
</dbReference>
<proteinExistence type="predicted"/>
<dbReference type="Pfam" id="PF04408">
    <property type="entry name" value="WHD_HA2"/>
    <property type="match status" value="1"/>
</dbReference>
<keyword evidence="3" id="KW-0547">Nucleotide-binding</keyword>
<dbReference type="Gene3D" id="1.20.120.1080">
    <property type="match status" value="1"/>
</dbReference>
<comment type="catalytic activity">
    <reaction evidence="7">
        <text>ATP + H2O = ADP + phosphate + H(+)</text>
        <dbReference type="Rhea" id="RHEA:13065"/>
        <dbReference type="ChEBI" id="CHEBI:15377"/>
        <dbReference type="ChEBI" id="CHEBI:15378"/>
        <dbReference type="ChEBI" id="CHEBI:30616"/>
        <dbReference type="ChEBI" id="CHEBI:43474"/>
        <dbReference type="ChEBI" id="CHEBI:456216"/>
        <dbReference type="EC" id="3.6.4.13"/>
    </reaction>
</comment>
<evidence type="ECO:0000313" key="9">
    <source>
        <dbReference type="EMBL" id="KAI8575760.1"/>
    </source>
</evidence>
<evidence type="ECO:0000256" key="3">
    <source>
        <dbReference type="ARBA" id="ARBA00022741"/>
    </source>
</evidence>
<evidence type="ECO:0000256" key="1">
    <source>
        <dbReference type="ARBA" id="ARBA00012552"/>
    </source>
</evidence>
<dbReference type="PANTHER" id="PTHR18934">
    <property type="entry name" value="ATP-DEPENDENT RNA HELICASE"/>
    <property type="match status" value="1"/>
</dbReference>
<name>A0AAD5H8F0_UMBRA</name>
<dbReference type="AlphaFoldDB" id="A0AAD5H8F0"/>
<evidence type="ECO:0000313" key="10">
    <source>
        <dbReference type="Proteomes" id="UP001206595"/>
    </source>
</evidence>
<evidence type="ECO:0000256" key="5">
    <source>
        <dbReference type="ARBA" id="ARBA00022840"/>
    </source>
</evidence>